<dbReference type="InterPro" id="IPR013096">
    <property type="entry name" value="Cupin_2"/>
</dbReference>
<name>A0A2P8DDV1_9ACTN</name>
<proteinExistence type="predicted"/>
<dbReference type="GO" id="GO:0016853">
    <property type="term" value="F:isomerase activity"/>
    <property type="evidence" value="ECO:0007669"/>
    <property type="project" value="UniProtKB-KW"/>
</dbReference>
<evidence type="ECO:0000313" key="2">
    <source>
        <dbReference type="EMBL" id="PSK95382.1"/>
    </source>
</evidence>
<evidence type="ECO:0000313" key="3">
    <source>
        <dbReference type="Proteomes" id="UP000240542"/>
    </source>
</evidence>
<dbReference type="RefSeq" id="WP_211301394.1">
    <property type="nucleotide sequence ID" value="NZ_PYGA01000015.1"/>
</dbReference>
<dbReference type="EMBL" id="PYGA01000015">
    <property type="protein sequence ID" value="PSK95382.1"/>
    <property type="molecule type" value="Genomic_DNA"/>
</dbReference>
<accession>A0A2P8DDV1</accession>
<dbReference type="Gene3D" id="2.60.120.10">
    <property type="entry name" value="Jelly Rolls"/>
    <property type="match status" value="1"/>
</dbReference>
<reference evidence="2 3" key="1">
    <citation type="submission" date="2018-03" db="EMBL/GenBank/DDBJ databases">
        <title>Genomic Encyclopedia of Archaeal and Bacterial Type Strains, Phase II (KMG-II): from individual species to whole genera.</title>
        <authorList>
            <person name="Goeker M."/>
        </authorList>
    </citation>
    <scope>NUCLEOTIDE SEQUENCE [LARGE SCALE GENOMIC DNA]</scope>
    <source>
        <strain evidence="2 3">DSM 45312</strain>
    </source>
</reference>
<dbReference type="Pfam" id="PF07883">
    <property type="entry name" value="Cupin_2"/>
    <property type="match status" value="1"/>
</dbReference>
<keyword evidence="2" id="KW-0413">Isomerase</keyword>
<organism evidence="2 3">
    <name type="scientific">Murinocardiopsis flavida</name>
    <dbReference type="NCBI Taxonomy" id="645275"/>
    <lineage>
        <taxon>Bacteria</taxon>
        <taxon>Bacillati</taxon>
        <taxon>Actinomycetota</taxon>
        <taxon>Actinomycetes</taxon>
        <taxon>Streptosporangiales</taxon>
        <taxon>Nocardiopsidaceae</taxon>
        <taxon>Murinocardiopsis</taxon>
    </lineage>
</organism>
<gene>
    <name evidence="2" type="ORF">CLV63_11542</name>
</gene>
<dbReference type="SUPFAM" id="SSF51182">
    <property type="entry name" value="RmlC-like cupins"/>
    <property type="match status" value="1"/>
</dbReference>
<keyword evidence="3" id="KW-1185">Reference proteome</keyword>
<dbReference type="Proteomes" id="UP000240542">
    <property type="component" value="Unassembled WGS sequence"/>
</dbReference>
<dbReference type="InterPro" id="IPR011051">
    <property type="entry name" value="RmlC_Cupin_sf"/>
</dbReference>
<evidence type="ECO:0000259" key="1">
    <source>
        <dbReference type="Pfam" id="PF07883"/>
    </source>
</evidence>
<dbReference type="InterPro" id="IPR014710">
    <property type="entry name" value="RmlC-like_jellyroll"/>
</dbReference>
<protein>
    <submittedName>
        <fullName evidence="2">Mannose-6-phosphate isomerase-like protein (Cupin superfamily)</fullName>
    </submittedName>
</protein>
<sequence length="187" mass="20860">MEVPEAPETGRSLRYRDGRTVTFVAEGTDEHGPYLVIEHRVPRPALLAGPHWHPVLTEAFTVRAGRARFVCDGAEHVLTAGDRIEIPPRQVHMFRSEGADLVLDHVVRPPLRHREMFDLWHRLDAAGRTTATGVPRNPLALALMWERQDGYVAGVPAWTQRALFGALAAVARVTGYEARWAGPRRPG</sequence>
<comment type="caution">
    <text evidence="2">The sequence shown here is derived from an EMBL/GenBank/DDBJ whole genome shotgun (WGS) entry which is preliminary data.</text>
</comment>
<dbReference type="AlphaFoldDB" id="A0A2P8DDV1"/>
<feature type="domain" description="Cupin type-2" evidence="1">
    <location>
        <begin position="48"/>
        <end position="99"/>
    </location>
</feature>